<dbReference type="PANTHER" id="PTHR34476:SF1">
    <property type="entry name" value="DNA-DIRECTED RNA POLYMERASE SUBUNIT OMEGA"/>
    <property type="match status" value="1"/>
</dbReference>
<dbReference type="Pfam" id="PF01192">
    <property type="entry name" value="RNA_pol_Rpb6"/>
    <property type="match status" value="1"/>
</dbReference>
<evidence type="ECO:0000256" key="8">
    <source>
        <dbReference type="ARBA" id="ARBA00024694"/>
    </source>
</evidence>
<dbReference type="GO" id="GO:0003899">
    <property type="term" value="F:DNA-directed RNA polymerase activity"/>
    <property type="evidence" value="ECO:0007669"/>
    <property type="project" value="UniProtKB-UniRule"/>
</dbReference>
<comment type="similarity">
    <text evidence="1 11">Belongs to the RNA polymerase subunit omega family.</text>
</comment>
<dbReference type="PANTHER" id="PTHR34476">
    <property type="entry name" value="DNA-DIRECTED RNA POLYMERASE SUBUNIT OMEGA"/>
    <property type="match status" value="1"/>
</dbReference>
<evidence type="ECO:0000256" key="11">
    <source>
        <dbReference type="HAMAP-Rule" id="MF_00366"/>
    </source>
</evidence>
<evidence type="ECO:0000256" key="9">
    <source>
        <dbReference type="ARBA" id="ARBA00029924"/>
    </source>
</evidence>
<comment type="subunit">
    <text evidence="11">The RNAP catalytic core consists of 2 alpha, 1 beta, 1 beta' and 1 omega subunit. When a sigma factor is associated with the core the holoenzyme is formed, which can initiate transcription.</text>
</comment>
<evidence type="ECO:0000313" key="12">
    <source>
        <dbReference type="EMBL" id="KJY49182.1"/>
    </source>
</evidence>
<accession>A0A0F4KR84</accession>
<dbReference type="Proteomes" id="UP000033695">
    <property type="component" value="Unassembled WGS sequence"/>
</dbReference>
<dbReference type="GO" id="GO:0003677">
    <property type="term" value="F:DNA binding"/>
    <property type="evidence" value="ECO:0007669"/>
    <property type="project" value="UniProtKB-UniRule"/>
</dbReference>
<keyword evidence="7 11" id="KW-0804">Transcription</keyword>
<evidence type="ECO:0000256" key="3">
    <source>
        <dbReference type="ARBA" id="ARBA00013725"/>
    </source>
</evidence>
<dbReference type="InterPro" id="IPR003716">
    <property type="entry name" value="DNA-dir_RNA_pol_omega"/>
</dbReference>
<evidence type="ECO:0000256" key="6">
    <source>
        <dbReference type="ARBA" id="ARBA00022695"/>
    </source>
</evidence>
<dbReference type="InterPro" id="IPR036161">
    <property type="entry name" value="RPB6/omega-like_sf"/>
</dbReference>
<evidence type="ECO:0000256" key="7">
    <source>
        <dbReference type="ARBA" id="ARBA00023163"/>
    </source>
</evidence>
<dbReference type="GO" id="GO:0000428">
    <property type="term" value="C:DNA-directed RNA polymerase complex"/>
    <property type="evidence" value="ECO:0007669"/>
    <property type="project" value="UniProtKB-KW"/>
</dbReference>
<dbReference type="AlphaFoldDB" id="A0A0F4KR84"/>
<reference evidence="12 13" key="1">
    <citation type="submission" date="2014-12" db="EMBL/GenBank/DDBJ databases">
        <title>Comparative genomics of the lactic acid bacteria isolated from the honey bee gut.</title>
        <authorList>
            <person name="Ellegaard K.M."/>
            <person name="Tamarit D."/>
            <person name="Javelind E."/>
            <person name="Olofsson T."/>
            <person name="Andersson S.G."/>
            <person name="Vasquez A."/>
        </authorList>
    </citation>
    <scope>NUCLEOTIDE SEQUENCE [LARGE SCALE GENOMIC DNA]</scope>
    <source>
        <strain evidence="12 13">Hon2</strain>
    </source>
</reference>
<keyword evidence="4 11" id="KW-0240">DNA-directed RNA polymerase</keyword>
<evidence type="ECO:0000256" key="10">
    <source>
        <dbReference type="ARBA" id="ARBA00048552"/>
    </source>
</evidence>
<keyword evidence="13" id="KW-1185">Reference proteome</keyword>
<dbReference type="Gene3D" id="3.90.940.10">
    <property type="match status" value="1"/>
</dbReference>
<comment type="caution">
    <text evidence="12">The sequence shown here is derived from an EMBL/GenBank/DDBJ whole genome shotgun (WGS) entry which is preliminary data.</text>
</comment>
<dbReference type="NCBIfam" id="TIGR00690">
    <property type="entry name" value="rpoZ"/>
    <property type="match status" value="1"/>
</dbReference>
<organism evidence="12 13">
    <name type="scientific">Bombilactobacillus mellis</name>
    <dbReference type="NCBI Taxonomy" id="1218508"/>
    <lineage>
        <taxon>Bacteria</taxon>
        <taxon>Bacillati</taxon>
        <taxon>Bacillota</taxon>
        <taxon>Bacilli</taxon>
        <taxon>Lactobacillales</taxon>
        <taxon>Lactobacillaceae</taxon>
        <taxon>Bombilactobacillus</taxon>
    </lineage>
</organism>
<dbReference type="PATRIC" id="fig|1218508.4.peg.651"/>
<dbReference type="SUPFAM" id="SSF63562">
    <property type="entry name" value="RPB6/omega subunit-like"/>
    <property type="match status" value="1"/>
</dbReference>
<comment type="function">
    <text evidence="8 11">Promotes RNA polymerase assembly. Latches the N- and C-terminal regions of the beta' subunit thereby facilitating its interaction with the beta and alpha subunits.</text>
</comment>
<evidence type="ECO:0000256" key="1">
    <source>
        <dbReference type="ARBA" id="ARBA00006711"/>
    </source>
</evidence>
<evidence type="ECO:0000256" key="5">
    <source>
        <dbReference type="ARBA" id="ARBA00022679"/>
    </source>
</evidence>
<sequence length="99" mass="11310">MISYPSIDKLLEQVNSRYSLSVLASMRAHEIDDGDAKMLNKYESPRSVGQALEEIADGKVKINPESILSERNAEKVERIEEAKLEHQEDIEHQKSRNDN</sequence>
<dbReference type="InterPro" id="IPR006110">
    <property type="entry name" value="Pol_omega/Rpo6/RPB6"/>
</dbReference>
<keyword evidence="5 11" id="KW-0808">Transferase</keyword>
<dbReference type="STRING" id="1218508.JG29_06360"/>
<dbReference type="GO" id="GO:0006351">
    <property type="term" value="P:DNA-templated transcription"/>
    <property type="evidence" value="ECO:0007669"/>
    <property type="project" value="UniProtKB-UniRule"/>
</dbReference>
<dbReference type="RefSeq" id="WP_045922486.1">
    <property type="nucleotide sequence ID" value="NZ_JAAEDY010000005.1"/>
</dbReference>
<dbReference type="EMBL" id="JXBZ01000005">
    <property type="protein sequence ID" value="KJY49182.1"/>
    <property type="molecule type" value="Genomic_DNA"/>
</dbReference>
<dbReference type="OrthoDB" id="9815459at2"/>
<comment type="catalytic activity">
    <reaction evidence="10 11">
        <text>RNA(n) + a ribonucleoside 5'-triphosphate = RNA(n+1) + diphosphate</text>
        <dbReference type="Rhea" id="RHEA:21248"/>
        <dbReference type="Rhea" id="RHEA-COMP:14527"/>
        <dbReference type="Rhea" id="RHEA-COMP:17342"/>
        <dbReference type="ChEBI" id="CHEBI:33019"/>
        <dbReference type="ChEBI" id="CHEBI:61557"/>
        <dbReference type="ChEBI" id="CHEBI:140395"/>
        <dbReference type="EC" id="2.7.7.6"/>
    </reaction>
</comment>
<keyword evidence="6 11" id="KW-0548">Nucleotidyltransferase</keyword>
<evidence type="ECO:0000313" key="13">
    <source>
        <dbReference type="Proteomes" id="UP000033695"/>
    </source>
</evidence>
<proteinExistence type="inferred from homology"/>
<evidence type="ECO:0000256" key="2">
    <source>
        <dbReference type="ARBA" id="ARBA00012418"/>
    </source>
</evidence>
<protein>
    <recommendedName>
        <fullName evidence="3 11">DNA-directed RNA polymerase subunit omega</fullName>
        <shortName evidence="11">RNAP omega subunit</shortName>
        <ecNumber evidence="2 11">2.7.7.6</ecNumber>
    </recommendedName>
    <alternativeName>
        <fullName evidence="11">RNA polymerase omega subunit</fullName>
    </alternativeName>
    <alternativeName>
        <fullName evidence="9 11">Transcriptase subunit omega</fullName>
    </alternativeName>
</protein>
<dbReference type="EC" id="2.7.7.6" evidence="2 11"/>
<evidence type="ECO:0000256" key="4">
    <source>
        <dbReference type="ARBA" id="ARBA00022478"/>
    </source>
</evidence>
<dbReference type="HOGENOM" id="CLU_125406_0_0_9"/>
<name>A0A0F4KR84_9LACO</name>
<dbReference type="HAMAP" id="MF_00366">
    <property type="entry name" value="RNApol_bact_RpoZ"/>
    <property type="match status" value="1"/>
</dbReference>
<gene>
    <name evidence="11 12" type="primary">rpoZ</name>
    <name evidence="12" type="ORF">JG29_06360</name>
</gene>
<dbReference type="SMART" id="SM01409">
    <property type="entry name" value="RNA_pol_Rpb6"/>
    <property type="match status" value="1"/>
</dbReference>